<dbReference type="Proteomes" id="UP000646877">
    <property type="component" value="Unassembled WGS sequence"/>
</dbReference>
<reference evidence="3 5" key="2">
    <citation type="submission" date="2023-10" db="EMBL/GenBank/DDBJ databases">
        <title>To unveil natural product biosynthetic capacity in Pseudoalteromonas.</title>
        <authorList>
            <person name="Wang J."/>
        </authorList>
    </citation>
    <scope>NUCLEOTIDE SEQUENCE [LARGE SCALE GENOMIC DNA]</scope>
    <source>
        <strain evidence="3 5">DSM 15914</strain>
    </source>
</reference>
<evidence type="ECO:0000313" key="2">
    <source>
        <dbReference type="EMBL" id="NLR21689.1"/>
    </source>
</evidence>
<dbReference type="InterPro" id="IPR010982">
    <property type="entry name" value="Lambda_DNA-bd_dom_sf"/>
</dbReference>
<evidence type="ECO:0000259" key="1">
    <source>
        <dbReference type="PROSITE" id="PS50943"/>
    </source>
</evidence>
<sequence>MQERIKLVGNPNFKYNGDDLRRMRLAAQKTTQQMADLVGISRQTYENYENGVSRIPWDHFQVWCNYCDIDLSPIIKQFQALRSLISDTQLRRKSPTSPDAKKVEE</sequence>
<dbReference type="EMBL" id="CP137578">
    <property type="protein sequence ID" value="WOX30529.1"/>
    <property type="molecule type" value="Genomic_DNA"/>
</dbReference>
<name>A0A8I2H5P3_9GAMM</name>
<evidence type="ECO:0000313" key="4">
    <source>
        <dbReference type="Proteomes" id="UP000646877"/>
    </source>
</evidence>
<dbReference type="PROSITE" id="PS50943">
    <property type="entry name" value="HTH_CROC1"/>
    <property type="match status" value="1"/>
</dbReference>
<organism evidence="2 4">
    <name type="scientific">Pseudoalteromonas maricaloris</name>
    <dbReference type="NCBI Taxonomy" id="184924"/>
    <lineage>
        <taxon>Bacteria</taxon>
        <taxon>Pseudomonadati</taxon>
        <taxon>Pseudomonadota</taxon>
        <taxon>Gammaproteobacteria</taxon>
        <taxon>Alteromonadales</taxon>
        <taxon>Pseudoalteromonadaceae</taxon>
        <taxon>Pseudoalteromonas</taxon>
    </lineage>
</organism>
<dbReference type="SMART" id="SM00530">
    <property type="entry name" value="HTH_XRE"/>
    <property type="match status" value="1"/>
</dbReference>
<proteinExistence type="predicted"/>
<reference evidence="2" key="1">
    <citation type="submission" date="2019-10" db="EMBL/GenBank/DDBJ databases">
        <authorList>
            <person name="Paulsen S."/>
        </authorList>
    </citation>
    <scope>NUCLEOTIDE SEQUENCE</scope>
    <source>
        <strain evidence="2">LMG 19692</strain>
    </source>
</reference>
<feature type="domain" description="HTH cro/C1-type" evidence="1">
    <location>
        <begin position="20"/>
        <end position="74"/>
    </location>
</feature>
<dbReference type="InterPro" id="IPR001387">
    <property type="entry name" value="Cro/C1-type_HTH"/>
</dbReference>
<dbReference type="EMBL" id="WEIA01000005">
    <property type="protein sequence ID" value="NLR21689.1"/>
    <property type="molecule type" value="Genomic_DNA"/>
</dbReference>
<keyword evidence="5" id="KW-1185">Reference proteome</keyword>
<gene>
    <name evidence="2" type="ORF">F9Y85_10220</name>
    <name evidence="3" type="ORF">R5H13_16610</name>
</gene>
<dbReference type="RefSeq" id="WP_193521909.1">
    <property type="nucleotide sequence ID" value="NZ_CBCSDF010000010.1"/>
</dbReference>
<dbReference type="Gene3D" id="1.10.260.40">
    <property type="entry name" value="lambda repressor-like DNA-binding domains"/>
    <property type="match status" value="1"/>
</dbReference>
<dbReference type="Proteomes" id="UP001304419">
    <property type="component" value="Chromosome 1"/>
</dbReference>
<dbReference type="GO" id="GO:0003677">
    <property type="term" value="F:DNA binding"/>
    <property type="evidence" value="ECO:0007669"/>
    <property type="project" value="InterPro"/>
</dbReference>
<protein>
    <submittedName>
        <fullName evidence="2">Helix-turn-helix transcriptional regulator</fullName>
    </submittedName>
</protein>
<dbReference type="GeneID" id="98337183"/>
<dbReference type="CDD" id="cd00093">
    <property type="entry name" value="HTH_XRE"/>
    <property type="match status" value="1"/>
</dbReference>
<accession>A0A8I2H5P3</accession>
<evidence type="ECO:0000313" key="5">
    <source>
        <dbReference type="Proteomes" id="UP001304419"/>
    </source>
</evidence>
<dbReference type="SUPFAM" id="SSF47413">
    <property type="entry name" value="lambda repressor-like DNA-binding domains"/>
    <property type="match status" value="1"/>
</dbReference>
<evidence type="ECO:0000313" key="3">
    <source>
        <dbReference type="EMBL" id="WOX30529.1"/>
    </source>
</evidence>
<dbReference type="AlphaFoldDB" id="A0A8I2H5P3"/>
<dbReference type="Pfam" id="PF13560">
    <property type="entry name" value="HTH_31"/>
    <property type="match status" value="1"/>
</dbReference>